<reference evidence="2" key="1">
    <citation type="submission" date="2016-02" db="EMBL/GenBank/DDBJ databases">
        <title>Dietzia cinnamea strain CD11_5 genome sequencing and assembly.</title>
        <authorList>
            <person name="Kaur G."/>
            <person name="Nair G.R."/>
            <person name="Mayilraj S."/>
        </authorList>
    </citation>
    <scope>NUCLEOTIDE SEQUENCE [LARGE SCALE GENOMIC DNA]</scope>
    <source>
        <strain evidence="2">CD10_2</strain>
    </source>
</reference>
<protein>
    <submittedName>
        <fullName evidence="1">Uncharacterized protein</fullName>
    </submittedName>
</protein>
<dbReference type="EMBL" id="LSTU01000042">
    <property type="protein sequence ID" value="OAH47820.1"/>
    <property type="molecule type" value="Genomic_DNA"/>
</dbReference>
<name>A0AAP7FKM9_9PSED</name>
<proteinExistence type="predicted"/>
<dbReference type="Proteomes" id="UP000077242">
    <property type="component" value="Unassembled WGS sequence"/>
</dbReference>
<dbReference type="AlphaFoldDB" id="A0AAP7FKM9"/>
<gene>
    <name evidence="1" type="ORF">AYJ70_27680</name>
</gene>
<comment type="caution">
    <text evidence="1">The sequence shown here is derived from an EMBL/GenBank/DDBJ whole genome shotgun (WGS) entry which is preliminary data.</text>
</comment>
<accession>A0AAP7FKM9</accession>
<evidence type="ECO:0000313" key="2">
    <source>
        <dbReference type="Proteomes" id="UP000077242"/>
    </source>
</evidence>
<dbReference type="RefSeq" id="WP_063977444.1">
    <property type="nucleotide sequence ID" value="NZ_JACGCV010000033.1"/>
</dbReference>
<organism evidence="1 2">
    <name type="scientific">Pseudomonas monteilii</name>
    <dbReference type="NCBI Taxonomy" id="76759"/>
    <lineage>
        <taxon>Bacteria</taxon>
        <taxon>Pseudomonadati</taxon>
        <taxon>Pseudomonadota</taxon>
        <taxon>Gammaproteobacteria</taxon>
        <taxon>Pseudomonadales</taxon>
        <taxon>Pseudomonadaceae</taxon>
        <taxon>Pseudomonas</taxon>
    </lineage>
</organism>
<evidence type="ECO:0000313" key="1">
    <source>
        <dbReference type="EMBL" id="OAH47820.1"/>
    </source>
</evidence>
<sequence length="166" mass="19129">MQTFSLRVKLVVIVRGVLMVLEKRLIDRKLLFFDELGEPTKLSEKEFYEAYEKREIEISADQPYLGRVPYVRNVPPDISCFPKKHGDEALRRRKYLDDLTKRGKYKLPGDEDMIKKLRDIAKKIGDACAPSVSTIRRWAAKYIGQNVVKLIPQHAKKGRAAAIQGE</sequence>